<evidence type="ECO:0000256" key="6">
    <source>
        <dbReference type="SAM" id="Phobius"/>
    </source>
</evidence>
<evidence type="ECO:0000256" key="5">
    <source>
        <dbReference type="ARBA" id="ARBA00023136"/>
    </source>
</evidence>
<keyword evidence="2" id="KW-1003">Cell membrane</keyword>
<keyword evidence="8" id="KW-0548">Nucleotidyltransferase</keyword>
<dbReference type="CDD" id="cd01949">
    <property type="entry name" value="GGDEF"/>
    <property type="match status" value="1"/>
</dbReference>
<dbReference type="Gene3D" id="3.30.70.270">
    <property type="match status" value="1"/>
</dbReference>
<feature type="transmembrane region" description="Helical" evidence="6">
    <location>
        <begin position="40"/>
        <end position="58"/>
    </location>
</feature>
<keyword evidence="4 6" id="KW-1133">Transmembrane helix</keyword>
<dbReference type="PROSITE" id="PS50887">
    <property type="entry name" value="GGDEF"/>
    <property type="match status" value="1"/>
</dbReference>
<organism evidence="8 9">
    <name type="scientific">Deinococcus enclensis</name>
    <dbReference type="NCBI Taxonomy" id="1049582"/>
    <lineage>
        <taxon>Bacteria</taxon>
        <taxon>Thermotogati</taxon>
        <taxon>Deinococcota</taxon>
        <taxon>Deinococci</taxon>
        <taxon>Deinococcales</taxon>
        <taxon>Deinococcaceae</taxon>
        <taxon>Deinococcus</taxon>
    </lineage>
</organism>
<evidence type="ECO:0000313" key="9">
    <source>
        <dbReference type="Proteomes" id="UP001232163"/>
    </source>
</evidence>
<keyword evidence="3 6" id="KW-0812">Transmembrane</keyword>
<dbReference type="PANTHER" id="PTHR45138">
    <property type="entry name" value="REGULATORY COMPONENTS OF SENSORY TRANSDUCTION SYSTEM"/>
    <property type="match status" value="1"/>
</dbReference>
<evidence type="ECO:0000259" key="7">
    <source>
        <dbReference type="PROSITE" id="PS50887"/>
    </source>
</evidence>
<feature type="transmembrane region" description="Helical" evidence="6">
    <location>
        <begin position="168"/>
        <end position="187"/>
    </location>
</feature>
<dbReference type="InterPro" id="IPR000160">
    <property type="entry name" value="GGDEF_dom"/>
</dbReference>
<keyword evidence="5 6" id="KW-0472">Membrane</keyword>
<dbReference type="Pfam" id="PF00990">
    <property type="entry name" value="GGDEF"/>
    <property type="match status" value="1"/>
</dbReference>
<feature type="transmembrane region" description="Helical" evidence="6">
    <location>
        <begin position="140"/>
        <end position="162"/>
    </location>
</feature>
<dbReference type="Proteomes" id="UP001232163">
    <property type="component" value="Unassembled WGS sequence"/>
</dbReference>
<name>A0ABT9MFZ3_9DEIO</name>
<evidence type="ECO:0000256" key="4">
    <source>
        <dbReference type="ARBA" id="ARBA00022989"/>
    </source>
</evidence>
<comment type="subcellular location">
    <subcellularLocation>
        <location evidence="1">Cell membrane</location>
        <topology evidence="1">Multi-pass membrane protein</topology>
    </subcellularLocation>
</comment>
<evidence type="ECO:0000313" key="8">
    <source>
        <dbReference type="EMBL" id="MDP9765515.1"/>
    </source>
</evidence>
<comment type="caution">
    <text evidence="8">The sequence shown here is derived from an EMBL/GenBank/DDBJ whole genome shotgun (WGS) entry which is preliminary data.</text>
</comment>
<dbReference type="RefSeq" id="WP_307467652.1">
    <property type="nucleotide sequence ID" value="NZ_JAURUR010000012.1"/>
</dbReference>
<dbReference type="GO" id="GO:0052621">
    <property type="term" value="F:diguanylate cyclase activity"/>
    <property type="evidence" value="ECO:0007669"/>
    <property type="project" value="UniProtKB-EC"/>
</dbReference>
<protein>
    <submittedName>
        <fullName evidence="8">Diguanylate cyclase</fullName>
        <ecNumber evidence="8">2.7.7.65</ecNumber>
    </submittedName>
</protein>
<dbReference type="InterPro" id="IPR050469">
    <property type="entry name" value="Diguanylate_Cyclase"/>
</dbReference>
<sequence length="363" mass="39688">MNSWSDVNHLIQNFALLIAGVTALTFTYPAQGRQRSAQLALRYAGFVALGLYLMVNGLTLPDGLRFDFRAVVVALVAWRYGMLPALLVALPLAAYRTLLGGHGVGVAVTHLALVALIAGRPAGWLQLERAFHEAPLRRRWWSPFALFATVNLIFFPALLLTGHPLSEALSLYATTTLLSAVGLFLAYEVKHSRLRTLAYAAHFEQLAASDSLTGCFNRRQFDADLDKVREPAFLLLLDIDHFKRVNDTYGHEAGDRVLVALAETLRGTARTKDRVYRVGGEEFAVLYPDASFEEAGQAAERLRRAVDTTLATRAGLPGERLTVSGGLVPFQGDRQGTLHAADQHMYAAKQAGRNCIRSSAVTG</sequence>
<dbReference type="InterPro" id="IPR029787">
    <property type="entry name" value="Nucleotide_cyclase"/>
</dbReference>
<keyword evidence="8" id="KW-0808">Transferase</keyword>
<gene>
    <name evidence="8" type="ORF">QO006_002966</name>
</gene>
<accession>A0ABT9MFZ3</accession>
<evidence type="ECO:0000256" key="2">
    <source>
        <dbReference type="ARBA" id="ARBA00022475"/>
    </source>
</evidence>
<dbReference type="EMBL" id="JAURUR010000012">
    <property type="protein sequence ID" value="MDP9765515.1"/>
    <property type="molecule type" value="Genomic_DNA"/>
</dbReference>
<feature type="transmembrane region" description="Helical" evidence="6">
    <location>
        <begin position="7"/>
        <end position="28"/>
    </location>
</feature>
<feature type="transmembrane region" description="Helical" evidence="6">
    <location>
        <begin position="99"/>
        <end position="119"/>
    </location>
</feature>
<dbReference type="SMART" id="SM00267">
    <property type="entry name" value="GGDEF"/>
    <property type="match status" value="1"/>
</dbReference>
<feature type="transmembrane region" description="Helical" evidence="6">
    <location>
        <begin position="70"/>
        <end position="93"/>
    </location>
</feature>
<dbReference type="InterPro" id="IPR043128">
    <property type="entry name" value="Rev_trsase/Diguanyl_cyclase"/>
</dbReference>
<reference evidence="8 9" key="1">
    <citation type="submission" date="2023-07" db="EMBL/GenBank/DDBJ databases">
        <title>Genomic Encyclopedia of Type Strains, Phase IV (KMG-IV): sequencing the most valuable type-strain genomes for metagenomic binning, comparative biology and taxonomic classification.</title>
        <authorList>
            <person name="Goeker M."/>
        </authorList>
    </citation>
    <scope>NUCLEOTIDE SEQUENCE [LARGE SCALE GENOMIC DNA]</scope>
    <source>
        <strain evidence="8 9">NIO-1023</strain>
    </source>
</reference>
<dbReference type="InterPro" id="IPR011620">
    <property type="entry name" value="Sig_transdc_His_kinase_LytS_TM"/>
</dbReference>
<dbReference type="Pfam" id="PF07694">
    <property type="entry name" value="5TM-5TMR_LYT"/>
    <property type="match status" value="1"/>
</dbReference>
<proteinExistence type="predicted"/>
<dbReference type="PANTHER" id="PTHR45138:SF9">
    <property type="entry name" value="DIGUANYLATE CYCLASE DGCM-RELATED"/>
    <property type="match status" value="1"/>
</dbReference>
<dbReference type="SUPFAM" id="SSF55073">
    <property type="entry name" value="Nucleotide cyclase"/>
    <property type="match status" value="1"/>
</dbReference>
<keyword evidence="9" id="KW-1185">Reference proteome</keyword>
<feature type="domain" description="GGDEF" evidence="7">
    <location>
        <begin position="230"/>
        <end position="361"/>
    </location>
</feature>
<dbReference type="NCBIfam" id="TIGR00254">
    <property type="entry name" value="GGDEF"/>
    <property type="match status" value="1"/>
</dbReference>
<dbReference type="EC" id="2.7.7.65" evidence="8"/>
<evidence type="ECO:0000256" key="1">
    <source>
        <dbReference type="ARBA" id="ARBA00004651"/>
    </source>
</evidence>
<evidence type="ECO:0000256" key="3">
    <source>
        <dbReference type="ARBA" id="ARBA00022692"/>
    </source>
</evidence>